<dbReference type="Proteomes" id="UP000095280">
    <property type="component" value="Unplaced"/>
</dbReference>
<dbReference type="PROSITE" id="PS50276">
    <property type="entry name" value="PANCREATIC_HORMONE_2"/>
    <property type="match status" value="1"/>
</dbReference>
<dbReference type="Pfam" id="PF00159">
    <property type="entry name" value="Hormone_3"/>
    <property type="match status" value="1"/>
</dbReference>
<dbReference type="WBParaSite" id="maker-uti_cns_0000852-snap-gene-1.10-mRNA-1">
    <property type="protein sequence ID" value="maker-uti_cns_0000852-snap-gene-1.10-mRNA-1"/>
    <property type="gene ID" value="maker-uti_cns_0000852-snap-gene-1.10"/>
</dbReference>
<evidence type="ECO:0000313" key="6">
    <source>
        <dbReference type="WBParaSite" id="maker-uti_cns_0000852-snap-gene-1.10-mRNA-1"/>
    </source>
</evidence>
<comment type="subcellular location">
    <subcellularLocation>
        <location evidence="1">Secreted</location>
    </subcellularLocation>
</comment>
<keyword evidence="5" id="KW-1185">Reference proteome</keyword>
<dbReference type="PROSITE" id="PS00265">
    <property type="entry name" value="PANCREATIC_HORMONE_1"/>
    <property type="match status" value="1"/>
</dbReference>
<dbReference type="InterPro" id="IPR001955">
    <property type="entry name" value="Pancreatic_hormone-like"/>
</dbReference>
<dbReference type="AlphaFoldDB" id="A0A1I8G463"/>
<sequence>MTVNSLPGALLLGLLMLLPGGGDTAAAFGEDDRSLQLTSLGLSGGADGADFNFGGGIGGPPGAGGDPNQLLDPNKFQSPEALKEYLERLQLYYALVGRPRFGKRRRR</sequence>
<evidence type="ECO:0000256" key="3">
    <source>
        <dbReference type="ARBA" id="ARBA00022525"/>
    </source>
</evidence>
<dbReference type="GO" id="GO:0005576">
    <property type="term" value="C:extracellular region"/>
    <property type="evidence" value="ECO:0007669"/>
    <property type="project" value="UniProtKB-SubCell"/>
</dbReference>
<keyword evidence="3" id="KW-0964">Secreted</keyword>
<dbReference type="SMART" id="SM00309">
    <property type="entry name" value="PAH"/>
    <property type="match status" value="1"/>
</dbReference>
<name>A0A1I8G463_9PLAT</name>
<evidence type="ECO:0000256" key="1">
    <source>
        <dbReference type="ARBA" id="ARBA00004613"/>
    </source>
</evidence>
<proteinExistence type="inferred from homology"/>
<accession>A0A1I8G463</accession>
<organism evidence="5 6">
    <name type="scientific">Macrostomum lignano</name>
    <dbReference type="NCBI Taxonomy" id="282301"/>
    <lineage>
        <taxon>Eukaryota</taxon>
        <taxon>Metazoa</taxon>
        <taxon>Spiralia</taxon>
        <taxon>Lophotrochozoa</taxon>
        <taxon>Platyhelminthes</taxon>
        <taxon>Rhabditophora</taxon>
        <taxon>Macrostomorpha</taxon>
        <taxon>Macrostomida</taxon>
        <taxon>Macrostomidae</taxon>
        <taxon>Macrostomum</taxon>
    </lineage>
</organism>
<evidence type="ECO:0000256" key="4">
    <source>
        <dbReference type="RuleBase" id="RU000656"/>
    </source>
</evidence>
<evidence type="ECO:0000256" key="2">
    <source>
        <dbReference type="ARBA" id="ARBA00010022"/>
    </source>
</evidence>
<dbReference type="InterPro" id="IPR020392">
    <property type="entry name" value="Pancreatic_hormone-like_CS"/>
</dbReference>
<reference evidence="6" key="1">
    <citation type="submission" date="2016-11" db="UniProtKB">
        <authorList>
            <consortium name="WormBaseParasite"/>
        </authorList>
    </citation>
    <scope>IDENTIFICATION</scope>
</reference>
<dbReference type="GO" id="GO:0005179">
    <property type="term" value="F:hormone activity"/>
    <property type="evidence" value="ECO:0007669"/>
    <property type="project" value="InterPro"/>
</dbReference>
<protein>
    <submittedName>
        <fullName evidence="6">Pro-resilin</fullName>
    </submittedName>
</protein>
<evidence type="ECO:0000313" key="5">
    <source>
        <dbReference type="Proteomes" id="UP000095280"/>
    </source>
</evidence>
<comment type="similarity">
    <text evidence="2 4">Belongs to the NPY family.</text>
</comment>